<keyword evidence="9" id="KW-1185">Reference proteome</keyword>
<keyword evidence="3 6" id="KW-0812">Transmembrane</keyword>
<evidence type="ECO:0000256" key="5">
    <source>
        <dbReference type="ARBA" id="ARBA00023136"/>
    </source>
</evidence>
<dbReference type="GO" id="GO:0055085">
    <property type="term" value="P:transmembrane transport"/>
    <property type="evidence" value="ECO:0007669"/>
    <property type="project" value="InterPro"/>
</dbReference>
<dbReference type="PANTHER" id="PTHR30477">
    <property type="entry name" value="ABC-TRANSPORTER METAL-BINDING PROTEIN"/>
    <property type="match status" value="1"/>
</dbReference>
<dbReference type="GO" id="GO:0010043">
    <property type="term" value="P:response to zinc ion"/>
    <property type="evidence" value="ECO:0007669"/>
    <property type="project" value="TreeGrafter"/>
</dbReference>
<evidence type="ECO:0000256" key="6">
    <source>
        <dbReference type="RuleBase" id="RU003943"/>
    </source>
</evidence>
<feature type="transmembrane region" description="Helical" evidence="7">
    <location>
        <begin position="12"/>
        <end position="32"/>
    </location>
</feature>
<feature type="transmembrane region" description="Helical" evidence="7">
    <location>
        <begin position="44"/>
        <end position="73"/>
    </location>
</feature>
<dbReference type="EMBL" id="CP002048">
    <property type="protein sequence ID" value="ADI02503.1"/>
    <property type="molecule type" value="Genomic_DNA"/>
</dbReference>
<dbReference type="STRING" id="643648.Slip_1747"/>
<evidence type="ECO:0000256" key="4">
    <source>
        <dbReference type="ARBA" id="ARBA00022989"/>
    </source>
</evidence>
<evidence type="ECO:0000313" key="9">
    <source>
        <dbReference type="Proteomes" id="UP000000378"/>
    </source>
</evidence>
<feature type="transmembrane region" description="Helical" evidence="7">
    <location>
        <begin position="85"/>
        <end position="107"/>
    </location>
</feature>
<dbReference type="Pfam" id="PF00950">
    <property type="entry name" value="ABC-3"/>
    <property type="match status" value="1"/>
</dbReference>
<feature type="transmembrane region" description="Helical" evidence="7">
    <location>
        <begin position="119"/>
        <end position="149"/>
    </location>
</feature>
<evidence type="ECO:0000256" key="7">
    <source>
        <dbReference type="SAM" id="Phobius"/>
    </source>
</evidence>
<dbReference type="PANTHER" id="PTHR30477:SF0">
    <property type="entry name" value="METAL TRANSPORT SYSTEM MEMBRANE PROTEIN TM_0125-RELATED"/>
    <property type="match status" value="1"/>
</dbReference>
<reference evidence="9" key="1">
    <citation type="journal article" date="2010" name="Stand. Genomic Sci.">
        <title>Complete genome sequence of Syntrophothermus lipocalidus type strain (TGB-C1T).</title>
        <authorList>
            <consortium name="US DOE Joint Genome Institute (JGI-PGF)"/>
            <person name="Djao O."/>
            <person name="Zhang X."/>
            <person name="Lucas S."/>
            <person name="Lapidus A."/>
            <person name="Glavina Del Rio T."/>
            <person name="Nolan M."/>
            <person name="Tice H."/>
            <person name="Cheng J."/>
            <person name="Han C."/>
            <person name="Tapia R."/>
            <person name="Goodwin L."/>
            <person name="Pitluck S."/>
            <person name="Liolios K."/>
            <person name="Ivanova N."/>
            <person name="Mavromatis K."/>
            <person name="Mikhailova N."/>
            <person name="Ovchinnikova G."/>
            <person name="Pati A."/>
            <person name="Brambilla E."/>
            <person name="Chen A."/>
            <person name="Palaniappan K."/>
            <person name="Land M."/>
            <person name="Hauser L."/>
            <person name="Chang Y."/>
            <person name="Jeffries C."/>
            <person name="Rohde M."/>
            <person name="Sikorski J."/>
            <person name="Spring S."/>
            <person name="Goker M."/>
            <person name="Detter J."/>
            <person name="Woyke T."/>
            <person name="Bristow J."/>
            <person name="Eisen J."/>
            <person name="Markowitz V."/>
            <person name="Hugenholtz P."/>
            <person name="Kyrpides N."/>
            <person name="Klenk H."/>
        </authorList>
    </citation>
    <scope>NUCLEOTIDE SEQUENCE [LARGE SCALE GENOMIC DNA]</scope>
    <source>
        <strain evidence="9">DSM 12680 / TGB-C1</strain>
    </source>
</reference>
<dbReference type="SUPFAM" id="SSF81345">
    <property type="entry name" value="ABC transporter involved in vitamin B12 uptake, BtuC"/>
    <property type="match status" value="1"/>
</dbReference>
<feature type="transmembrane region" description="Helical" evidence="7">
    <location>
        <begin position="161"/>
        <end position="184"/>
    </location>
</feature>
<feature type="transmembrane region" description="Helical" evidence="7">
    <location>
        <begin position="218"/>
        <end position="239"/>
    </location>
</feature>
<dbReference type="Proteomes" id="UP000000378">
    <property type="component" value="Chromosome"/>
</dbReference>
<organism evidence="8 9">
    <name type="scientific">Syntrophothermus lipocalidus (strain DSM 12680 / TGB-C1)</name>
    <dbReference type="NCBI Taxonomy" id="643648"/>
    <lineage>
        <taxon>Bacteria</taxon>
        <taxon>Bacillati</taxon>
        <taxon>Bacillota</taxon>
        <taxon>Clostridia</taxon>
        <taxon>Eubacteriales</taxon>
        <taxon>Syntrophomonadaceae</taxon>
        <taxon>Syntrophothermus</taxon>
    </lineage>
</organism>
<dbReference type="InterPro" id="IPR001626">
    <property type="entry name" value="ABC_TroCD"/>
</dbReference>
<evidence type="ECO:0000256" key="3">
    <source>
        <dbReference type="ARBA" id="ARBA00022692"/>
    </source>
</evidence>
<keyword evidence="4 7" id="KW-1133">Transmembrane helix</keyword>
<dbReference type="GO" id="GO:0043190">
    <property type="term" value="C:ATP-binding cassette (ABC) transporter complex"/>
    <property type="evidence" value="ECO:0007669"/>
    <property type="project" value="InterPro"/>
</dbReference>
<protein>
    <submittedName>
        <fullName evidence="8">ABC-3 protein</fullName>
    </submittedName>
</protein>
<comment type="subcellular location">
    <subcellularLocation>
        <location evidence="6">Cell membrane</location>
        <topology evidence="6">Multi-pass membrane protein</topology>
    </subcellularLocation>
    <subcellularLocation>
        <location evidence="1">Membrane</location>
        <topology evidence="1">Multi-pass membrane protein</topology>
    </subcellularLocation>
</comment>
<keyword evidence="6" id="KW-0813">Transport</keyword>
<gene>
    <name evidence="8" type="ordered locus">Slip_1747</name>
</gene>
<dbReference type="HOGENOM" id="CLU_028808_3_1_9"/>
<dbReference type="eggNOG" id="COG1108">
    <property type="taxonomic scope" value="Bacteria"/>
</dbReference>
<dbReference type="Gene3D" id="1.10.3470.10">
    <property type="entry name" value="ABC transporter involved in vitamin B12 uptake, BtuC"/>
    <property type="match status" value="1"/>
</dbReference>
<feature type="transmembrane region" description="Helical" evidence="7">
    <location>
        <begin position="190"/>
        <end position="211"/>
    </location>
</feature>
<keyword evidence="5 7" id="KW-0472">Membrane</keyword>
<reference evidence="8 9" key="2">
    <citation type="journal article" date="2010" name="Stand. Genomic Sci.">
        <title>Complete genome sequence of Syntrophothermus lipocalidus type strain (TGB-C1).</title>
        <authorList>
            <person name="Djao O.D."/>
            <person name="Zhang X."/>
            <person name="Lucas S."/>
            <person name="Lapidus A."/>
            <person name="Del Rio T.G."/>
            <person name="Nolan M."/>
            <person name="Tice H."/>
            <person name="Cheng J.F."/>
            <person name="Han C."/>
            <person name="Tapia R."/>
            <person name="Goodwin L."/>
            <person name="Pitluck S."/>
            <person name="Liolios K."/>
            <person name="Ivanova N."/>
            <person name="Mavromatis K."/>
            <person name="Mikhailova N."/>
            <person name="Ovchinnikova G."/>
            <person name="Pati A."/>
            <person name="Brambilla E."/>
            <person name="Chen A."/>
            <person name="Palaniappan K."/>
            <person name="Land M."/>
            <person name="Hauser L."/>
            <person name="Chang Y.J."/>
            <person name="Jeffries C.D."/>
            <person name="Rohde M."/>
            <person name="Sikorski J."/>
            <person name="Spring S."/>
            <person name="Goker M."/>
            <person name="Detter J.C."/>
            <person name="Woyke T."/>
            <person name="Bristow J."/>
            <person name="Eisen J.A."/>
            <person name="Markowitz V."/>
            <person name="Hugenholtz P."/>
            <person name="Kyrpides N.C."/>
            <person name="Klenk H.P."/>
        </authorList>
    </citation>
    <scope>NUCLEOTIDE SEQUENCE [LARGE SCALE GENOMIC DNA]</scope>
    <source>
        <strain evidence="9">DSM 12680 / TGB-C1</strain>
    </source>
</reference>
<evidence type="ECO:0000256" key="1">
    <source>
        <dbReference type="ARBA" id="ARBA00004141"/>
    </source>
</evidence>
<proteinExistence type="inferred from homology"/>
<name>D7CP68_SYNLT</name>
<evidence type="ECO:0000256" key="2">
    <source>
        <dbReference type="ARBA" id="ARBA00008034"/>
    </source>
</evidence>
<sequence>MEMLHYTFMQRAVWAGIVVGIICPLIGIVLVLRRLSLIGDALAHVSLAGVAFGLVAGINPTAAGLVFSGIGAFGIEYLHRFYRRYAELSLAIIIAAGMSLAVVLISLGRGTTATVLSFLFGSIVALSGFDIYIITAVGLTVAILVSLLYRQLFYICFDEEAATVAGIPVTKINLFFTFMVAMTVAVSMRIVGALLVSSLMIVPVAASIQLARSFRSAVAISVTVALISVMIGITLAFYLDLPPGAAVILTSLFLLALAIFIKRFFS</sequence>
<dbReference type="KEGG" id="slp:Slip_1747"/>
<dbReference type="InterPro" id="IPR037294">
    <property type="entry name" value="ABC_BtuC-like"/>
</dbReference>
<accession>D7CP68</accession>
<dbReference type="AlphaFoldDB" id="D7CP68"/>
<feature type="transmembrane region" description="Helical" evidence="7">
    <location>
        <begin position="245"/>
        <end position="265"/>
    </location>
</feature>
<evidence type="ECO:0000313" key="8">
    <source>
        <dbReference type="EMBL" id="ADI02503.1"/>
    </source>
</evidence>
<comment type="similarity">
    <text evidence="2 6">Belongs to the ABC-3 integral membrane protein family.</text>
</comment>